<dbReference type="InParanoid" id="M7YA53"/>
<gene>
    <name evidence="2" type="ORF">C943_03872</name>
</gene>
<evidence type="ECO:0000256" key="1">
    <source>
        <dbReference type="SAM" id="MobiDB-lite"/>
    </source>
</evidence>
<accession>M7YA53</accession>
<organism evidence="2 3">
    <name type="scientific">Mariniradius saccharolyticus AK6</name>
    <dbReference type="NCBI Taxonomy" id="1239962"/>
    <lineage>
        <taxon>Bacteria</taxon>
        <taxon>Pseudomonadati</taxon>
        <taxon>Bacteroidota</taxon>
        <taxon>Cytophagia</taxon>
        <taxon>Cytophagales</taxon>
        <taxon>Cyclobacteriaceae</taxon>
        <taxon>Mariniradius</taxon>
    </lineage>
</organism>
<dbReference type="EMBL" id="AMZY02000007">
    <property type="protein sequence ID" value="EMS34056.1"/>
    <property type="molecule type" value="Genomic_DNA"/>
</dbReference>
<evidence type="ECO:0000313" key="3">
    <source>
        <dbReference type="Proteomes" id="UP000010953"/>
    </source>
</evidence>
<reference evidence="2" key="1">
    <citation type="submission" date="2013-01" db="EMBL/GenBank/DDBJ databases">
        <title>Genome assembly of Mariniradius saccharolyticus AK6.</title>
        <authorList>
            <person name="Vaidya B."/>
            <person name="Khatri I."/>
            <person name="Tanuku N.R.S."/>
            <person name="Subramanian S."/>
            <person name="Pinnaka A."/>
        </authorList>
    </citation>
    <scope>NUCLEOTIDE SEQUENCE [LARGE SCALE GENOMIC DNA]</scope>
    <source>
        <strain evidence="2">AK6</strain>
    </source>
</reference>
<dbReference type="Proteomes" id="UP000010953">
    <property type="component" value="Unassembled WGS sequence"/>
</dbReference>
<dbReference type="STRING" id="1239962.C943_03872"/>
<name>M7YA53_9BACT</name>
<evidence type="ECO:0000313" key="2">
    <source>
        <dbReference type="EMBL" id="EMS34056.1"/>
    </source>
</evidence>
<proteinExistence type="predicted"/>
<dbReference type="AlphaFoldDB" id="M7YA53"/>
<keyword evidence="3" id="KW-1185">Reference proteome</keyword>
<sequence>MNVRSLRILRVFDHPAHQNPNKLPFIQPNRGYSSNQTS</sequence>
<protein>
    <submittedName>
        <fullName evidence="2">Uncharacterized protein</fullName>
    </submittedName>
</protein>
<comment type="caution">
    <text evidence="2">The sequence shown here is derived from an EMBL/GenBank/DDBJ whole genome shotgun (WGS) entry which is preliminary data.</text>
</comment>
<feature type="region of interest" description="Disordered" evidence="1">
    <location>
        <begin position="17"/>
        <end position="38"/>
    </location>
</feature>